<feature type="transmembrane region" description="Helical" evidence="5">
    <location>
        <begin position="101"/>
        <end position="119"/>
    </location>
</feature>
<keyword evidence="2 5" id="KW-0812">Transmembrane</keyword>
<evidence type="ECO:0000256" key="4">
    <source>
        <dbReference type="ARBA" id="ARBA00023136"/>
    </source>
</evidence>
<evidence type="ECO:0000256" key="1">
    <source>
        <dbReference type="ARBA" id="ARBA00004141"/>
    </source>
</evidence>
<name>A0A941I2U5_9BURK</name>
<proteinExistence type="inferred from homology"/>
<evidence type="ECO:0000256" key="2">
    <source>
        <dbReference type="ARBA" id="ARBA00022692"/>
    </source>
</evidence>
<evidence type="ECO:0000256" key="3">
    <source>
        <dbReference type="ARBA" id="ARBA00022989"/>
    </source>
</evidence>
<keyword evidence="3 5" id="KW-1133">Transmembrane helix</keyword>
<dbReference type="Pfam" id="PF01925">
    <property type="entry name" value="TauE"/>
    <property type="match status" value="1"/>
</dbReference>
<dbReference type="InterPro" id="IPR051598">
    <property type="entry name" value="TSUP/Inactive_protease-like"/>
</dbReference>
<sequence>MSLFALFVLLSIGLMVGLIMGLTGAGGGMLAVPALVYSQGWTMQQATPVALLAVSIGAMIGAIDGLRRGQVRYKAATLMAVAGAPITALGVLLAQQMSQRGLMLAFSLVLMLVVTRLILQVRADARAALSAAVKNEALAMVNQQTGRFDWSWSTAAIIGLIGACAGFATGLLGVGGGFIIVPLLRHFTNLTIQSAAATSLMVIALVGAVGVGSAVLHGVELPIVLSLWFAAASIAGVLAGRRLANFLDPKTVQLIFATMLSGVAMSFLLKAV</sequence>
<evidence type="ECO:0000313" key="6">
    <source>
        <dbReference type="EMBL" id="MBR7746707.1"/>
    </source>
</evidence>
<feature type="transmembrane region" description="Helical" evidence="5">
    <location>
        <begin position="75"/>
        <end position="95"/>
    </location>
</feature>
<feature type="transmembrane region" description="Helical" evidence="5">
    <location>
        <begin position="157"/>
        <end position="184"/>
    </location>
</feature>
<dbReference type="PANTHER" id="PTHR43701">
    <property type="entry name" value="MEMBRANE TRANSPORTER PROTEIN MJ0441-RELATED"/>
    <property type="match status" value="1"/>
</dbReference>
<dbReference type="AlphaFoldDB" id="A0A941I2U5"/>
<gene>
    <name evidence="6" type="ORF">KDM92_08945</name>
</gene>
<keyword evidence="7" id="KW-1185">Reference proteome</keyword>
<reference evidence="6 7" key="1">
    <citation type="submission" date="2021-04" db="EMBL/GenBank/DDBJ databases">
        <title>novel species isolated from subtropical streams in China.</title>
        <authorList>
            <person name="Lu H."/>
        </authorList>
    </citation>
    <scope>NUCLEOTIDE SEQUENCE [LARGE SCALE GENOMIC DNA]</scope>
    <source>
        <strain evidence="6 7">BYS107W</strain>
    </source>
</reference>
<comment type="similarity">
    <text evidence="5">Belongs to the 4-toluene sulfonate uptake permease (TSUP) (TC 2.A.102) family.</text>
</comment>
<dbReference type="RefSeq" id="WP_212684008.1">
    <property type="nucleotide sequence ID" value="NZ_JAGSPM010000004.1"/>
</dbReference>
<organism evidence="6 7">
    <name type="scientific">Undibacterium baiyunense</name>
    <dbReference type="NCBI Taxonomy" id="2828731"/>
    <lineage>
        <taxon>Bacteria</taxon>
        <taxon>Pseudomonadati</taxon>
        <taxon>Pseudomonadota</taxon>
        <taxon>Betaproteobacteria</taxon>
        <taxon>Burkholderiales</taxon>
        <taxon>Oxalobacteraceae</taxon>
        <taxon>Undibacterium</taxon>
    </lineage>
</organism>
<comment type="subcellular location">
    <subcellularLocation>
        <location evidence="5">Cell membrane</location>
        <topology evidence="5">Multi-pass membrane protein</topology>
    </subcellularLocation>
    <subcellularLocation>
        <location evidence="1">Membrane</location>
        <topology evidence="1">Multi-pass membrane protein</topology>
    </subcellularLocation>
</comment>
<keyword evidence="5" id="KW-1003">Cell membrane</keyword>
<dbReference type="PANTHER" id="PTHR43701:SF2">
    <property type="entry name" value="MEMBRANE TRANSPORTER PROTEIN YJNA-RELATED"/>
    <property type="match status" value="1"/>
</dbReference>
<dbReference type="EMBL" id="JAGSPM010000004">
    <property type="protein sequence ID" value="MBR7746707.1"/>
    <property type="molecule type" value="Genomic_DNA"/>
</dbReference>
<accession>A0A941I2U5</accession>
<protein>
    <recommendedName>
        <fullName evidence="5">Probable membrane transporter protein</fullName>
    </recommendedName>
</protein>
<evidence type="ECO:0000256" key="5">
    <source>
        <dbReference type="RuleBase" id="RU363041"/>
    </source>
</evidence>
<feature type="transmembrane region" description="Helical" evidence="5">
    <location>
        <begin position="223"/>
        <end position="240"/>
    </location>
</feature>
<feature type="transmembrane region" description="Helical" evidence="5">
    <location>
        <begin position="196"/>
        <end position="216"/>
    </location>
</feature>
<dbReference type="Proteomes" id="UP000680158">
    <property type="component" value="Unassembled WGS sequence"/>
</dbReference>
<keyword evidence="4 5" id="KW-0472">Membrane</keyword>
<feature type="transmembrane region" description="Helical" evidence="5">
    <location>
        <begin position="252"/>
        <end position="269"/>
    </location>
</feature>
<comment type="caution">
    <text evidence="6">The sequence shown here is derived from an EMBL/GenBank/DDBJ whole genome shotgun (WGS) entry which is preliminary data.</text>
</comment>
<evidence type="ECO:0000313" key="7">
    <source>
        <dbReference type="Proteomes" id="UP000680158"/>
    </source>
</evidence>
<dbReference type="GO" id="GO:0005886">
    <property type="term" value="C:plasma membrane"/>
    <property type="evidence" value="ECO:0007669"/>
    <property type="project" value="UniProtKB-SubCell"/>
</dbReference>
<feature type="transmembrane region" description="Helical" evidence="5">
    <location>
        <begin position="45"/>
        <end position="63"/>
    </location>
</feature>
<dbReference type="InterPro" id="IPR002781">
    <property type="entry name" value="TM_pro_TauE-like"/>
</dbReference>